<feature type="transmembrane region" description="Helical" evidence="4">
    <location>
        <begin position="292"/>
        <end position="313"/>
    </location>
</feature>
<evidence type="ECO:0000313" key="6">
    <source>
        <dbReference type="Proteomes" id="UP000298551"/>
    </source>
</evidence>
<evidence type="ECO:0000256" key="2">
    <source>
        <dbReference type="ARBA" id="ARBA00022989"/>
    </source>
</evidence>
<dbReference type="InterPro" id="IPR036259">
    <property type="entry name" value="MFS_trans_sf"/>
</dbReference>
<keyword evidence="2 4" id="KW-1133">Transmembrane helix</keyword>
<feature type="transmembrane region" description="Helical" evidence="4">
    <location>
        <begin position="12"/>
        <end position="30"/>
    </location>
</feature>
<feature type="transmembrane region" description="Helical" evidence="4">
    <location>
        <begin position="355"/>
        <end position="377"/>
    </location>
</feature>
<gene>
    <name evidence="5" type="ORF">E6B08_17755</name>
</gene>
<dbReference type="OrthoDB" id="8229750at2"/>
<evidence type="ECO:0000256" key="1">
    <source>
        <dbReference type="ARBA" id="ARBA00022692"/>
    </source>
</evidence>
<evidence type="ECO:0000256" key="4">
    <source>
        <dbReference type="SAM" id="Phobius"/>
    </source>
</evidence>
<feature type="transmembrane region" description="Helical" evidence="4">
    <location>
        <begin position="202"/>
        <end position="226"/>
    </location>
</feature>
<dbReference type="SUPFAM" id="SSF103473">
    <property type="entry name" value="MFS general substrate transporter"/>
    <property type="match status" value="1"/>
</dbReference>
<feature type="transmembrane region" description="Helical" evidence="4">
    <location>
        <begin position="325"/>
        <end position="349"/>
    </location>
</feature>
<dbReference type="GO" id="GO:0022857">
    <property type="term" value="F:transmembrane transporter activity"/>
    <property type="evidence" value="ECO:0007669"/>
    <property type="project" value="InterPro"/>
</dbReference>
<dbReference type="AlphaFoldDB" id="A0A4D6XBG1"/>
<feature type="transmembrane region" description="Helical" evidence="4">
    <location>
        <begin position="99"/>
        <end position="117"/>
    </location>
</feature>
<accession>A0A4D6XBG1</accession>
<keyword evidence="3 4" id="KW-0472">Membrane</keyword>
<proteinExistence type="predicted"/>
<feature type="transmembrane region" description="Helical" evidence="4">
    <location>
        <begin position="160"/>
        <end position="181"/>
    </location>
</feature>
<organism evidence="5 6">
    <name type="scientific">Pseudomonas putida</name>
    <name type="common">Arthrobacter siderocapsulatus</name>
    <dbReference type="NCBI Taxonomy" id="303"/>
    <lineage>
        <taxon>Bacteria</taxon>
        <taxon>Pseudomonadati</taxon>
        <taxon>Pseudomonadota</taxon>
        <taxon>Gammaproteobacteria</taxon>
        <taxon>Pseudomonadales</taxon>
        <taxon>Pseudomonadaceae</taxon>
        <taxon>Pseudomonas</taxon>
    </lineage>
</organism>
<evidence type="ECO:0000313" key="5">
    <source>
        <dbReference type="EMBL" id="QCI13103.1"/>
    </source>
</evidence>
<feature type="transmembrane region" description="Helical" evidence="4">
    <location>
        <begin position="129"/>
        <end position="148"/>
    </location>
</feature>
<name>A0A4D6XBG1_PSEPU</name>
<dbReference type="Proteomes" id="UP000298551">
    <property type="component" value="Chromosome"/>
</dbReference>
<reference evidence="6" key="1">
    <citation type="submission" date="2019-04" db="EMBL/GenBank/DDBJ databases">
        <title>Genome sequence of Pseudomonas putida 1290, an auxin catabolizing strain.</title>
        <authorList>
            <person name="Laird T.S."/>
            <person name="Leveau J.H.J."/>
        </authorList>
    </citation>
    <scope>NUCLEOTIDE SEQUENCE [LARGE SCALE GENOMIC DNA]</scope>
    <source>
        <strain evidence="6">1290</strain>
    </source>
</reference>
<dbReference type="EMBL" id="CP039371">
    <property type="protein sequence ID" value="QCI13103.1"/>
    <property type="molecule type" value="Genomic_DNA"/>
</dbReference>
<dbReference type="Gene3D" id="1.20.1250.20">
    <property type="entry name" value="MFS general substrate transporter like domains"/>
    <property type="match status" value="2"/>
</dbReference>
<feature type="transmembrane region" description="Helical" evidence="4">
    <location>
        <begin position="75"/>
        <end position="93"/>
    </location>
</feature>
<dbReference type="Pfam" id="PF07690">
    <property type="entry name" value="MFS_1"/>
    <property type="match status" value="1"/>
</dbReference>
<feature type="transmembrane region" description="Helical" evidence="4">
    <location>
        <begin position="269"/>
        <end position="286"/>
    </location>
</feature>
<sequence length="390" mass="40922">MQRKFDPSILPLLIGYPIGFANTVLLPIWLGPMAERFGLSVMQGGMIGSAELSCAVLATLLMAAWRHNGTTRLPLVLAVLVCLCANILAASTASMNLFVLARVLVGLGSGLILSDITRRSAMRDNAQRIFAMQQFAVVVLAGIFFITTPRLMPILGQGAAFAYMAVTCLLMLLACTLLKPGDERAASAMHPVGRIGLPTKSLHPGIIAIYACILLLVGTEAAMWAYLPRGGENAGLSLTSIGNILSLGALGSLIVSAAGAQIGLRFGRFIPLTIGVGLMAVSRSGFGSASLAWFTFCALALPLTIIFVIPYLYSLLNELDRSGRAVSAGPAFIVVGNAIAPVAGAWMIGLGGIEMLRWVGVGGALLSFLLLVCIMSLSRKSRFAAQTNSI</sequence>
<feature type="transmembrane region" description="Helical" evidence="4">
    <location>
        <begin position="42"/>
        <end position="63"/>
    </location>
</feature>
<dbReference type="RefSeq" id="WP_136915251.1">
    <property type="nucleotide sequence ID" value="NZ_CP039371.1"/>
</dbReference>
<feature type="transmembrane region" description="Helical" evidence="4">
    <location>
        <begin position="238"/>
        <end position="257"/>
    </location>
</feature>
<evidence type="ECO:0000256" key="3">
    <source>
        <dbReference type="ARBA" id="ARBA00023136"/>
    </source>
</evidence>
<dbReference type="InterPro" id="IPR011701">
    <property type="entry name" value="MFS"/>
</dbReference>
<keyword evidence="1 4" id="KW-0812">Transmembrane</keyword>
<protein>
    <submittedName>
        <fullName evidence="5">MFS transporter</fullName>
    </submittedName>
</protein>